<dbReference type="STRING" id="183478.A0A364MRZ1"/>
<dbReference type="InterPro" id="IPR051048">
    <property type="entry name" value="Peptidase_S8/S53_subtilisin"/>
</dbReference>
<dbReference type="PROSITE" id="PS00138">
    <property type="entry name" value="SUBTILASE_SER"/>
    <property type="match status" value="1"/>
</dbReference>
<feature type="active site" description="Charge relay system" evidence="5">
    <location>
        <position position="471"/>
    </location>
</feature>
<dbReference type="EMBL" id="QGDH01000278">
    <property type="protein sequence ID" value="RAR01320.1"/>
    <property type="molecule type" value="Genomic_DNA"/>
</dbReference>
<dbReference type="AlphaFoldDB" id="A0A364MRZ1"/>
<comment type="similarity">
    <text evidence="1 5">Belongs to the peptidase S8 family.</text>
</comment>
<evidence type="ECO:0000256" key="3">
    <source>
        <dbReference type="ARBA" id="ARBA00022801"/>
    </source>
</evidence>
<keyword evidence="3 5" id="KW-0378">Hydrolase</keyword>
<keyword evidence="4 5" id="KW-0720">Serine protease</keyword>
<dbReference type="PRINTS" id="PR00723">
    <property type="entry name" value="SUBTILISIN"/>
</dbReference>
<evidence type="ECO:0000259" key="6">
    <source>
        <dbReference type="Pfam" id="PF00082"/>
    </source>
</evidence>
<dbReference type="Pfam" id="PF00082">
    <property type="entry name" value="Peptidase_S8"/>
    <property type="match status" value="1"/>
</dbReference>
<evidence type="ECO:0000256" key="2">
    <source>
        <dbReference type="ARBA" id="ARBA00022670"/>
    </source>
</evidence>
<dbReference type="Gene3D" id="2.60.120.380">
    <property type="match status" value="1"/>
</dbReference>
<proteinExistence type="inferred from homology"/>
<dbReference type="SUPFAM" id="SSF49785">
    <property type="entry name" value="Galactose-binding domain-like"/>
    <property type="match status" value="1"/>
</dbReference>
<dbReference type="CDD" id="cd04842">
    <property type="entry name" value="Peptidases_S8_Kp43_protease"/>
    <property type="match status" value="1"/>
</dbReference>
<protein>
    <submittedName>
        <fullName evidence="7">Kp-43 peptidase</fullName>
    </submittedName>
</protein>
<dbReference type="GO" id="GO:0006508">
    <property type="term" value="P:proteolysis"/>
    <property type="evidence" value="ECO:0007669"/>
    <property type="project" value="UniProtKB-KW"/>
</dbReference>
<reference evidence="8" key="1">
    <citation type="submission" date="2018-05" db="EMBL/GenBank/DDBJ databases">
        <title>Draft genome sequence of Stemphylium lycopersici strain CIDEFI 213.</title>
        <authorList>
            <person name="Medina R."/>
            <person name="Franco M.E.E."/>
            <person name="Lucentini C.G."/>
            <person name="Saparrat M.C.N."/>
            <person name="Balatti P.A."/>
        </authorList>
    </citation>
    <scope>NUCLEOTIDE SEQUENCE [LARGE SCALE GENOMIC DNA]</scope>
    <source>
        <strain evidence="8">CIDEFI 213</strain>
    </source>
</reference>
<gene>
    <name evidence="7" type="ORF">DDE83_008935</name>
</gene>
<sequence>MADIVVNGNTLELSLTHVERRNETKDARSTEYIYLQGLEDLTNDQKAELDSLDVQILEYISDKTYLCRYTGHDLDLIRELAYIRIANAYHKSLKTSADLKNAIENEGPGSLFNIDLMLHKNPKLSPVELADKLVGQGIVDNENVKAFPESNKIRVTVAGSTIKELEKFDDVNRIEATEVMDLANCFARKTLGAEGMIINGTEFKGSNQIVAVADTGFDRGSLDAKRIHPAFKDKVKALFAVGRKQSGLTNDPHGHGTHVCGSIVGDGISSDKMAGGRVQGTAPNAMLIVQSLLTKQGGLETPEDLLPLLSGAYEEGARIHCNSWTSKWKPTIGQVEYNSWATSIDKFVYEHPDMIIVIAAGNNADQTGAGTQQIGSSSAAKNCITVGATLSVRPNNGRQFTPWTKTEKNPAEVATFSSRGPTKEGRIKPDVMAPGTAILSAASQDLPMRSDLRTEYGTSMDDGYIFMSGTSMATPLVAGCIAALREAVISVGELNPSAALVKALLVNGTVDIQSTKGTGSTNETVLPPPNGLQGFGRVEMSRSIAPLSGKSGCGFVDAGNGKSVDALSPNNRVWRSEPIEIKGPGGCLVVTMAYSDREGKLLQNDLNLIVIDAKGNENHGNVAGASDFDTQNNVEKVVWDKPESGLYSVIVEAVGGFTLLNEKQGFAAVWAML</sequence>
<dbReference type="Proteomes" id="UP000249619">
    <property type="component" value="Unassembled WGS sequence"/>
</dbReference>
<accession>A0A364MRZ1</accession>
<evidence type="ECO:0000256" key="1">
    <source>
        <dbReference type="ARBA" id="ARBA00011073"/>
    </source>
</evidence>
<evidence type="ECO:0000256" key="5">
    <source>
        <dbReference type="PROSITE-ProRule" id="PRU01240"/>
    </source>
</evidence>
<comment type="caution">
    <text evidence="7">The sequence shown here is derived from an EMBL/GenBank/DDBJ whole genome shotgun (WGS) entry which is preliminary data.</text>
</comment>
<feature type="active site" description="Charge relay system" evidence="5">
    <location>
        <position position="214"/>
    </location>
</feature>
<feature type="active site" description="Charge relay system" evidence="5">
    <location>
        <position position="255"/>
    </location>
</feature>
<keyword evidence="2 5" id="KW-0645">Protease</keyword>
<dbReference type="InterPro" id="IPR034058">
    <property type="entry name" value="TagA/B/C/D_pept_dom"/>
</dbReference>
<dbReference type="OrthoDB" id="10256524at2759"/>
<dbReference type="PROSITE" id="PS00137">
    <property type="entry name" value="SUBTILASE_HIS"/>
    <property type="match status" value="1"/>
</dbReference>
<dbReference type="Gene3D" id="3.40.50.200">
    <property type="entry name" value="Peptidase S8/S53 domain"/>
    <property type="match status" value="1"/>
</dbReference>
<evidence type="ECO:0000256" key="4">
    <source>
        <dbReference type="ARBA" id="ARBA00022825"/>
    </source>
</evidence>
<dbReference type="InterPro" id="IPR036852">
    <property type="entry name" value="Peptidase_S8/S53_dom_sf"/>
</dbReference>
<name>A0A364MRZ1_STELY</name>
<feature type="domain" description="Peptidase S8/S53" evidence="6">
    <location>
        <begin position="205"/>
        <end position="515"/>
    </location>
</feature>
<dbReference type="GO" id="GO:0004252">
    <property type="term" value="F:serine-type endopeptidase activity"/>
    <property type="evidence" value="ECO:0007669"/>
    <property type="project" value="UniProtKB-UniRule"/>
</dbReference>
<evidence type="ECO:0000313" key="8">
    <source>
        <dbReference type="Proteomes" id="UP000249619"/>
    </source>
</evidence>
<dbReference type="InterPro" id="IPR000209">
    <property type="entry name" value="Peptidase_S8/S53_dom"/>
</dbReference>
<dbReference type="SUPFAM" id="SSF52743">
    <property type="entry name" value="Subtilisin-like"/>
    <property type="match status" value="1"/>
</dbReference>
<dbReference type="InterPro" id="IPR023828">
    <property type="entry name" value="Peptidase_S8_Ser-AS"/>
</dbReference>
<organism evidence="7 8">
    <name type="scientific">Stemphylium lycopersici</name>
    <name type="common">Tomato gray leaf spot disease fungus</name>
    <name type="synonym">Thyrospora lycopersici</name>
    <dbReference type="NCBI Taxonomy" id="183478"/>
    <lineage>
        <taxon>Eukaryota</taxon>
        <taxon>Fungi</taxon>
        <taxon>Dikarya</taxon>
        <taxon>Ascomycota</taxon>
        <taxon>Pezizomycotina</taxon>
        <taxon>Dothideomycetes</taxon>
        <taxon>Pleosporomycetidae</taxon>
        <taxon>Pleosporales</taxon>
        <taxon>Pleosporineae</taxon>
        <taxon>Pleosporaceae</taxon>
        <taxon>Stemphylium</taxon>
    </lineage>
</organism>
<dbReference type="InterPro" id="IPR008979">
    <property type="entry name" value="Galactose-bd-like_sf"/>
</dbReference>
<dbReference type="PANTHER" id="PTHR43399">
    <property type="entry name" value="SUBTILISIN-RELATED"/>
    <property type="match status" value="1"/>
</dbReference>
<dbReference type="PROSITE" id="PS51892">
    <property type="entry name" value="SUBTILASE"/>
    <property type="match status" value="1"/>
</dbReference>
<evidence type="ECO:0000313" key="7">
    <source>
        <dbReference type="EMBL" id="RAR01320.1"/>
    </source>
</evidence>
<dbReference type="PANTHER" id="PTHR43399:SF4">
    <property type="entry name" value="CELL WALL-ASSOCIATED PROTEASE"/>
    <property type="match status" value="1"/>
</dbReference>
<dbReference type="InterPro" id="IPR015500">
    <property type="entry name" value="Peptidase_S8_subtilisin-rel"/>
</dbReference>
<keyword evidence="8" id="KW-1185">Reference proteome</keyword>
<dbReference type="InterPro" id="IPR022398">
    <property type="entry name" value="Peptidase_S8_His-AS"/>
</dbReference>